<dbReference type="EMBL" id="JAULSW010000002">
    <property type="protein sequence ID" value="KAK3390169.1"/>
    <property type="molecule type" value="Genomic_DNA"/>
</dbReference>
<reference evidence="2" key="1">
    <citation type="journal article" date="2023" name="Mol. Phylogenet. Evol.">
        <title>Genome-scale phylogeny and comparative genomics of the fungal order Sordariales.</title>
        <authorList>
            <person name="Hensen N."/>
            <person name="Bonometti L."/>
            <person name="Westerberg I."/>
            <person name="Brannstrom I.O."/>
            <person name="Guillou S."/>
            <person name="Cros-Aarteil S."/>
            <person name="Calhoun S."/>
            <person name="Haridas S."/>
            <person name="Kuo A."/>
            <person name="Mondo S."/>
            <person name="Pangilinan J."/>
            <person name="Riley R."/>
            <person name="LaButti K."/>
            <person name="Andreopoulos B."/>
            <person name="Lipzen A."/>
            <person name="Chen C."/>
            <person name="Yan M."/>
            <person name="Daum C."/>
            <person name="Ng V."/>
            <person name="Clum A."/>
            <person name="Steindorff A."/>
            <person name="Ohm R.A."/>
            <person name="Martin F."/>
            <person name="Silar P."/>
            <person name="Natvig D.O."/>
            <person name="Lalanne C."/>
            <person name="Gautier V."/>
            <person name="Ament-Velasquez S.L."/>
            <person name="Kruys A."/>
            <person name="Hutchinson M.I."/>
            <person name="Powell A.J."/>
            <person name="Barry K."/>
            <person name="Miller A.N."/>
            <person name="Grigoriev I.V."/>
            <person name="Debuchy R."/>
            <person name="Gladieux P."/>
            <person name="Hiltunen Thoren M."/>
            <person name="Johannesson H."/>
        </authorList>
    </citation>
    <scope>NUCLEOTIDE SEQUENCE</scope>
    <source>
        <strain evidence="2">CBS 232.78</strain>
    </source>
</reference>
<evidence type="ECO:0000313" key="3">
    <source>
        <dbReference type="Proteomes" id="UP001285441"/>
    </source>
</evidence>
<gene>
    <name evidence="2" type="ORF">B0H63DRAFT_107872</name>
</gene>
<dbReference type="InterPro" id="IPR010730">
    <property type="entry name" value="HET"/>
</dbReference>
<feature type="domain" description="Heterokaryon incompatibility" evidence="1">
    <location>
        <begin position="214"/>
        <end position="378"/>
    </location>
</feature>
<accession>A0AAE0NZ05</accession>
<dbReference type="PANTHER" id="PTHR33112">
    <property type="entry name" value="DOMAIN PROTEIN, PUTATIVE-RELATED"/>
    <property type="match status" value="1"/>
</dbReference>
<evidence type="ECO:0000313" key="2">
    <source>
        <dbReference type="EMBL" id="KAK3390169.1"/>
    </source>
</evidence>
<dbReference type="Proteomes" id="UP001285441">
    <property type="component" value="Unassembled WGS sequence"/>
</dbReference>
<keyword evidence="3" id="KW-1185">Reference proteome</keyword>
<comment type="caution">
    <text evidence="2">The sequence shown here is derived from an EMBL/GenBank/DDBJ whole genome shotgun (WGS) entry which is preliminary data.</text>
</comment>
<sequence length="701" mass="76798">MDNHFCERCRHVSPRSISVEHTHTTPNGTLPSRFGYDHGTFEQLGDSAKTCPMCNMLLAALNSAPGMHKLKKGKEHRLLLSSDKYIKDHHIPRSVAGMTALVTNSNLRAYFHVFAEPGSPAALSGDITGRDIRNEPDSPQSLSRIQSWLGECIQGHPECGLVPLARASSESSPLVQEFPSRLIYIEAWSDGDHDEPASCILVPRSAAVHDQGRYIALSYCWGPLHQQLRTLKANLTDHMKSIPLETMPLTLRHAVVAARKLKICYLWIDALCIVQDDAADWNREAPQMGLIYQNAYCTIAAAGSSSSSSGLFHRRTVTGQIITLPYNRDGGSSNRNRNSSCSTSSAQTAVMHITPVTADIPALVQNTAWNSRGWVLQERNLSRRIILFTTGQTFFECGRRSLAEDGRALAGYQHKRLGSGDIHQGDDWAWCGLVADYTARALTCAEDKLFAVAGLAANMGARQASNRRFCAGIGVDALGLHLMWRSEKGGMRKPVLSEGRELEAEGLFQVQVQADGTRTWKRAPSWSWAALEGPVIWEPSALEARVVCELGLVGERDVVHLAPDDVRLREAQLTFRGLVVEVSRSRRTLVDDGGGFNLEGQMVYVIDINSHPTCYALLGTDDEALGWAVFDEAESNPGPYVAAVISYNSDSDDQATSGGLESSANALILEMSEDSTYNRVGMGELSRLNKAKFSETTITLS</sequence>
<proteinExistence type="predicted"/>
<name>A0AAE0NZ05_9PEZI</name>
<dbReference type="Pfam" id="PF06985">
    <property type="entry name" value="HET"/>
    <property type="match status" value="1"/>
</dbReference>
<reference evidence="2" key="2">
    <citation type="submission" date="2023-06" db="EMBL/GenBank/DDBJ databases">
        <authorList>
            <consortium name="Lawrence Berkeley National Laboratory"/>
            <person name="Haridas S."/>
            <person name="Hensen N."/>
            <person name="Bonometti L."/>
            <person name="Westerberg I."/>
            <person name="Brannstrom I.O."/>
            <person name="Guillou S."/>
            <person name="Cros-Aarteil S."/>
            <person name="Calhoun S."/>
            <person name="Kuo A."/>
            <person name="Mondo S."/>
            <person name="Pangilinan J."/>
            <person name="Riley R."/>
            <person name="LaButti K."/>
            <person name="Andreopoulos B."/>
            <person name="Lipzen A."/>
            <person name="Chen C."/>
            <person name="Yanf M."/>
            <person name="Daum C."/>
            <person name="Ng V."/>
            <person name="Clum A."/>
            <person name="Steindorff A."/>
            <person name="Ohm R."/>
            <person name="Martin F."/>
            <person name="Silar P."/>
            <person name="Natvig D."/>
            <person name="Lalanne C."/>
            <person name="Gautier V."/>
            <person name="Ament-velasquez S.L."/>
            <person name="Kruys A."/>
            <person name="Hutchinson M.I."/>
            <person name="Powell A.J."/>
            <person name="Barry K."/>
            <person name="Miller A.N."/>
            <person name="Grigoriev I.V."/>
            <person name="Debuchy R."/>
            <person name="Gladieux P."/>
            <person name="Thoren M.H."/>
            <person name="Johannesson H."/>
        </authorList>
    </citation>
    <scope>NUCLEOTIDE SEQUENCE</scope>
    <source>
        <strain evidence="2">CBS 232.78</strain>
    </source>
</reference>
<dbReference type="AlphaFoldDB" id="A0AAE0NZ05"/>
<protein>
    <submittedName>
        <fullName evidence="2">Heterokaryon incompatibility protein-domain-containing protein</fullName>
    </submittedName>
</protein>
<dbReference type="PANTHER" id="PTHR33112:SF8">
    <property type="entry name" value="HETEROKARYON INCOMPATIBILITY DOMAIN-CONTAINING PROTEIN"/>
    <property type="match status" value="1"/>
</dbReference>
<organism evidence="2 3">
    <name type="scientific">Podospora didyma</name>
    <dbReference type="NCBI Taxonomy" id="330526"/>
    <lineage>
        <taxon>Eukaryota</taxon>
        <taxon>Fungi</taxon>
        <taxon>Dikarya</taxon>
        <taxon>Ascomycota</taxon>
        <taxon>Pezizomycotina</taxon>
        <taxon>Sordariomycetes</taxon>
        <taxon>Sordariomycetidae</taxon>
        <taxon>Sordariales</taxon>
        <taxon>Podosporaceae</taxon>
        <taxon>Podospora</taxon>
    </lineage>
</organism>
<evidence type="ECO:0000259" key="1">
    <source>
        <dbReference type="Pfam" id="PF06985"/>
    </source>
</evidence>